<proteinExistence type="inferred from homology"/>
<feature type="signal peptide" evidence="10">
    <location>
        <begin position="1"/>
        <end position="18"/>
    </location>
</feature>
<evidence type="ECO:0000313" key="13">
    <source>
        <dbReference type="Proteomes" id="UP001233999"/>
    </source>
</evidence>
<evidence type="ECO:0000256" key="1">
    <source>
        <dbReference type="ARBA" id="ARBA00004651"/>
    </source>
</evidence>
<accession>A0AAD8E879</accession>
<evidence type="ECO:0000256" key="4">
    <source>
        <dbReference type="ARBA" id="ARBA00022692"/>
    </source>
</evidence>
<comment type="similarity">
    <text evidence="2">Belongs to the glutamate-gated ion channel (TC 1.A.10.1) family.</text>
</comment>
<keyword evidence="13" id="KW-1185">Reference proteome</keyword>
<dbReference type="GO" id="GO:0005886">
    <property type="term" value="C:plasma membrane"/>
    <property type="evidence" value="ECO:0007669"/>
    <property type="project" value="UniProtKB-SubCell"/>
</dbReference>
<dbReference type="Pfam" id="PF00060">
    <property type="entry name" value="Lig_chan"/>
    <property type="match status" value="1"/>
</dbReference>
<dbReference type="Gene3D" id="1.10.287.70">
    <property type="match status" value="1"/>
</dbReference>
<feature type="transmembrane region" description="Helical" evidence="9">
    <location>
        <begin position="540"/>
        <end position="558"/>
    </location>
</feature>
<keyword evidence="4 9" id="KW-0812">Transmembrane</keyword>
<dbReference type="GO" id="GO:0015276">
    <property type="term" value="F:ligand-gated monoatomic ion channel activity"/>
    <property type="evidence" value="ECO:0007669"/>
    <property type="project" value="InterPro"/>
</dbReference>
<keyword evidence="8" id="KW-0325">Glycoprotein</keyword>
<feature type="transmembrane region" description="Helical" evidence="9">
    <location>
        <begin position="452"/>
        <end position="471"/>
    </location>
</feature>
<evidence type="ECO:0000256" key="6">
    <source>
        <dbReference type="ARBA" id="ARBA00023136"/>
    </source>
</evidence>
<dbReference type="EMBL" id="JASPKZ010008345">
    <property type="protein sequence ID" value="KAJ9580364.1"/>
    <property type="molecule type" value="Genomic_DNA"/>
</dbReference>
<keyword evidence="6 9" id="KW-0472">Membrane</keyword>
<dbReference type="AlphaFoldDB" id="A0AAD8E879"/>
<keyword evidence="10" id="KW-0732">Signal</keyword>
<evidence type="ECO:0000256" key="5">
    <source>
        <dbReference type="ARBA" id="ARBA00022989"/>
    </source>
</evidence>
<feature type="domain" description="Ionotropic glutamate receptor C-terminal" evidence="11">
    <location>
        <begin position="389"/>
        <end position="645"/>
    </location>
</feature>
<comment type="caution">
    <text evidence="12">The sequence shown here is derived from an EMBL/GenBank/DDBJ whole genome shotgun (WGS) entry which is preliminary data.</text>
</comment>
<organism evidence="12 13">
    <name type="scientific">Diploptera punctata</name>
    <name type="common">Pacific beetle cockroach</name>
    <dbReference type="NCBI Taxonomy" id="6984"/>
    <lineage>
        <taxon>Eukaryota</taxon>
        <taxon>Metazoa</taxon>
        <taxon>Ecdysozoa</taxon>
        <taxon>Arthropoda</taxon>
        <taxon>Hexapoda</taxon>
        <taxon>Insecta</taxon>
        <taxon>Pterygota</taxon>
        <taxon>Neoptera</taxon>
        <taxon>Polyneoptera</taxon>
        <taxon>Dictyoptera</taxon>
        <taxon>Blattodea</taxon>
        <taxon>Blaberoidea</taxon>
        <taxon>Blaberidae</taxon>
        <taxon>Diplopterinae</taxon>
        <taxon>Diploptera</taxon>
    </lineage>
</organism>
<gene>
    <name evidence="12" type="ORF">L9F63_003999</name>
</gene>
<comment type="subcellular location">
    <subcellularLocation>
        <location evidence="1">Cell membrane</location>
        <topology evidence="1">Multi-pass membrane protein</topology>
    </subcellularLocation>
</comment>
<evidence type="ECO:0000256" key="8">
    <source>
        <dbReference type="ARBA" id="ARBA00023180"/>
    </source>
</evidence>
<keyword evidence="7" id="KW-0675">Receptor</keyword>
<evidence type="ECO:0000256" key="7">
    <source>
        <dbReference type="ARBA" id="ARBA00023170"/>
    </source>
</evidence>
<dbReference type="SUPFAM" id="SSF53850">
    <property type="entry name" value="Periplasmic binding protein-like II"/>
    <property type="match status" value="1"/>
</dbReference>
<protein>
    <recommendedName>
        <fullName evidence="11">Ionotropic glutamate receptor C-terminal domain-containing protein</fullName>
    </recommendedName>
</protein>
<feature type="transmembrane region" description="Helical" evidence="9">
    <location>
        <begin position="638"/>
        <end position="663"/>
    </location>
</feature>
<reference evidence="12" key="1">
    <citation type="journal article" date="2023" name="IScience">
        <title>Live-bearing cockroach genome reveals convergent evolutionary mechanisms linked to viviparity in insects and beyond.</title>
        <authorList>
            <person name="Fouks B."/>
            <person name="Harrison M.C."/>
            <person name="Mikhailova A.A."/>
            <person name="Marchal E."/>
            <person name="English S."/>
            <person name="Carruthers M."/>
            <person name="Jennings E.C."/>
            <person name="Chiamaka E.L."/>
            <person name="Frigard R.A."/>
            <person name="Pippel M."/>
            <person name="Attardo G.M."/>
            <person name="Benoit J.B."/>
            <person name="Bornberg-Bauer E."/>
            <person name="Tobe S.S."/>
        </authorList>
    </citation>
    <scope>NUCLEOTIDE SEQUENCE</scope>
    <source>
        <strain evidence="12">Stay&amp;Tobe</strain>
    </source>
</reference>
<dbReference type="PANTHER" id="PTHR42643:SF30">
    <property type="entry name" value="IONOTROPIC RECEPTOR 40A-RELATED"/>
    <property type="match status" value="1"/>
</dbReference>
<evidence type="ECO:0000313" key="12">
    <source>
        <dbReference type="EMBL" id="KAJ9580364.1"/>
    </source>
</evidence>
<dbReference type="InterPro" id="IPR001320">
    <property type="entry name" value="Iontro_rcpt_C"/>
</dbReference>
<dbReference type="InterPro" id="IPR052192">
    <property type="entry name" value="Insect_Ionotropic_Sensory_Rcpt"/>
</dbReference>
<dbReference type="PANTHER" id="PTHR42643">
    <property type="entry name" value="IONOTROPIC RECEPTOR 20A-RELATED"/>
    <property type="match status" value="1"/>
</dbReference>
<feature type="transmembrane region" description="Helical" evidence="9">
    <location>
        <begin position="291"/>
        <end position="310"/>
    </location>
</feature>
<keyword evidence="3" id="KW-1003">Cell membrane</keyword>
<feature type="transmembrane region" description="Helical" evidence="9">
    <location>
        <begin position="420"/>
        <end position="440"/>
    </location>
</feature>
<evidence type="ECO:0000256" key="10">
    <source>
        <dbReference type="SAM" id="SignalP"/>
    </source>
</evidence>
<dbReference type="GO" id="GO:0050906">
    <property type="term" value="P:detection of stimulus involved in sensory perception"/>
    <property type="evidence" value="ECO:0007669"/>
    <property type="project" value="UniProtKB-ARBA"/>
</dbReference>
<evidence type="ECO:0000256" key="3">
    <source>
        <dbReference type="ARBA" id="ARBA00022475"/>
    </source>
</evidence>
<feature type="transmembrane region" description="Helical" evidence="9">
    <location>
        <begin position="384"/>
        <end position="408"/>
    </location>
</feature>
<feature type="transmembrane region" description="Helical" evidence="9">
    <location>
        <begin position="491"/>
        <end position="513"/>
    </location>
</feature>
<sequence length="670" mass="76342">MLHTDTFVRLLFLISVAGSEIGEEYDNKPDGHLALSVIKQILLENFRENGPVLISLTSEPNEVEEKFSRALKTQNLQTLNSIEDETLNFVYNYSLWPVSIFQFKNNDSFLEVPKVTNKCYIIFVNPEIQDFVNVVYDTIYLLQGMSSWNSRAKFVVVTYGKLPVDVSHAEVAHQVLSTLKSFHNITNALLLIVNVHAESNSIVTNGNNTDVTIMYAYTFSSYLNGKCDSDVPLLIRKWNLNNEFENIINGIDYFSNRLPKQFMGCTLNIGALGPEPYVMKRNTSKDGKDDFILTGVGLELVILFAVKMNFTVRFLEPITKIDLVPILDYYMIMKTGQMDIAAGCIPHVLVVPAYADVPIPIDIDTFKYIVPCPRPMTKTQKIMALFSLGTWTSILLSLIIVSSLFWLMSNIPIRKSNFTGFNLLAQCFSAAWSVLLGVSVPQMPFSLQTRCLFIIYVWYCFAISTVFQAFFTSFLVEPGYEIQLKNLDDVIRAGLVFGSYNIMELVKAIFQFYEMDQFNYMLYDDIEECVRNVMFERNTFTLFVTYFASYVASLSGVTDESKVVCFLDEQKLTFPLGPLLPLGSPLLHIFNTHIRHCLEGGLLQVYWSKIKHDVKLKADQMDEVGEYVVFNLTHLLPIFIVLLLGYILSAAVFLFEILIKLYVSKKIRNK</sequence>
<evidence type="ECO:0000259" key="11">
    <source>
        <dbReference type="Pfam" id="PF00060"/>
    </source>
</evidence>
<reference evidence="12" key="2">
    <citation type="submission" date="2023-05" db="EMBL/GenBank/DDBJ databases">
        <authorList>
            <person name="Fouks B."/>
        </authorList>
    </citation>
    <scope>NUCLEOTIDE SEQUENCE</scope>
    <source>
        <strain evidence="12">Stay&amp;Tobe</strain>
        <tissue evidence="12">Testes</tissue>
    </source>
</reference>
<evidence type="ECO:0000256" key="2">
    <source>
        <dbReference type="ARBA" id="ARBA00008685"/>
    </source>
</evidence>
<feature type="chain" id="PRO_5042017446" description="Ionotropic glutamate receptor C-terminal domain-containing protein" evidence="10">
    <location>
        <begin position="19"/>
        <end position="670"/>
    </location>
</feature>
<keyword evidence="5 9" id="KW-1133">Transmembrane helix</keyword>
<name>A0AAD8E879_DIPPU</name>
<dbReference type="Proteomes" id="UP001233999">
    <property type="component" value="Unassembled WGS sequence"/>
</dbReference>
<evidence type="ECO:0000256" key="9">
    <source>
        <dbReference type="SAM" id="Phobius"/>
    </source>
</evidence>